<dbReference type="InterPro" id="IPR021270">
    <property type="entry name" value="DUF2849"/>
</dbReference>
<name>A0A255YNC5_9SPHN</name>
<dbReference type="EMBL" id="NOXT01000102">
    <property type="protein sequence ID" value="OYQ30095.1"/>
    <property type="molecule type" value="Genomic_DNA"/>
</dbReference>
<dbReference type="AlphaFoldDB" id="A0A255YNC5"/>
<proteinExistence type="predicted"/>
<reference evidence="1 2" key="1">
    <citation type="submission" date="2017-07" db="EMBL/GenBank/DDBJ databases">
        <title>Sandarakinorhabdus cyanobacteriorum sp. nov., a novel bacterium isolated from cyanobacterial aggregates in a eutrophic lake.</title>
        <authorList>
            <person name="Cai H."/>
        </authorList>
    </citation>
    <scope>NUCLEOTIDE SEQUENCE [LARGE SCALE GENOMIC DNA]</scope>
    <source>
        <strain evidence="1 2">TH057</strain>
    </source>
</reference>
<dbReference type="OrthoDB" id="9815695at2"/>
<evidence type="ECO:0000313" key="2">
    <source>
        <dbReference type="Proteomes" id="UP000216991"/>
    </source>
</evidence>
<sequence length="95" mass="10463">MPRLLTGNRVETGDVIWWTGDGWSLHLKDAIAVDDSGEALIAQFSPQERINDLALIDADPSDAGWRPRTTRERVRAVGPSVRPDFALPSIPVESI</sequence>
<accession>A0A255YNC5</accession>
<organism evidence="1 2">
    <name type="scientific">Sandarakinorhabdus cyanobacteriorum</name>
    <dbReference type="NCBI Taxonomy" id="1981098"/>
    <lineage>
        <taxon>Bacteria</taxon>
        <taxon>Pseudomonadati</taxon>
        <taxon>Pseudomonadota</taxon>
        <taxon>Alphaproteobacteria</taxon>
        <taxon>Sphingomonadales</taxon>
        <taxon>Sphingosinicellaceae</taxon>
        <taxon>Sandarakinorhabdus</taxon>
    </lineage>
</organism>
<keyword evidence="2" id="KW-1185">Reference proteome</keyword>
<evidence type="ECO:0000313" key="1">
    <source>
        <dbReference type="EMBL" id="OYQ30095.1"/>
    </source>
</evidence>
<comment type="caution">
    <text evidence="1">The sequence shown here is derived from an EMBL/GenBank/DDBJ whole genome shotgun (WGS) entry which is preliminary data.</text>
</comment>
<dbReference type="Pfam" id="PF11011">
    <property type="entry name" value="DUF2849"/>
    <property type="match status" value="1"/>
</dbReference>
<gene>
    <name evidence="1" type="ORF">CHU93_07080</name>
</gene>
<dbReference type="RefSeq" id="WP_086115579.1">
    <property type="nucleotide sequence ID" value="NZ_NOXT01000102.1"/>
</dbReference>
<dbReference type="Proteomes" id="UP000216991">
    <property type="component" value="Unassembled WGS sequence"/>
</dbReference>
<protein>
    <submittedName>
        <fullName evidence="1">DUF2849 domain-containing protein</fullName>
    </submittedName>
</protein>